<protein>
    <submittedName>
        <fullName evidence="1">Uncharacterized protein</fullName>
    </submittedName>
</protein>
<reference evidence="1" key="1">
    <citation type="submission" date="2010-07" db="EMBL/GenBank/DDBJ databases">
        <title>Complete sequence of Clostridium saccharolyticum WM1.</title>
        <authorList>
            <consortium name="US DOE Joint Genome Institute"/>
            <person name="Lucas S."/>
            <person name="Copeland A."/>
            <person name="Lapidus A."/>
            <person name="Cheng J.-F."/>
            <person name="Bruce D."/>
            <person name="Goodwin L."/>
            <person name="Pitluck S."/>
            <person name="Chertkov O."/>
            <person name="Detter J.C."/>
            <person name="Han C."/>
            <person name="Tapia R."/>
            <person name="Land M."/>
            <person name="Hauser L."/>
            <person name="Chang Y.-J."/>
            <person name="Jeffries C."/>
            <person name="Kyrpides N."/>
            <person name="Ivanova N."/>
            <person name="Mikhailova N."/>
            <person name="Mouttaki H."/>
            <person name="Lin L."/>
            <person name="Zhou J."/>
            <person name="Hemme C.L."/>
            <person name="Woyke T."/>
        </authorList>
    </citation>
    <scope>NUCLEOTIDE SEQUENCE [LARGE SCALE GENOMIC DNA]</scope>
    <source>
        <strain evidence="1">WM1</strain>
    </source>
</reference>
<gene>
    <name evidence="1" type="ordered locus">Closa_2693</name>
</gene>
<organism evidence="1 2">
    <name type="scientific">Lacrimispora saccharolytica (strain ATCC 35040 / DSM 2544 / NRCC 2533 / WM1)</name>
    <name type="common">Clostridium saccharolyticum</name>
    <dbReference type="NCBI Taxonomy" id="610130"/>
    <lineage>
        <taxon>Bacteria</taxon>
        <taxon>Bacillati</taxon>
        <taxon>Bacillota</taxon>
        <taxon>Clostridia</taxon>
        <taxon>Lachnospirales</taxon>
        <taxon>Lachnospiraceae</taxon>
        <taxon>Lacrimispora</taxon>
    </lineage>
</organism>
<dbReference type="EMBL" id="CP002109">
    <property type="protein sequence ID" value="ADL05252.1"/>
    <property type="molecule type" value="Genomic_DNA"/>
</dbReference>
<evidence type="ECO:0000313" key="2">
    <source>
        <dbReference type="Proteomes" id="UP000001662"/>
    </source>
</evidence>
<proteinExistence type="predicted"/>
<name>D9R5R9_LACSW</name>
<accession>D9R5R9</accession>
<dbReference type="AlphaFoldDB" id="D9R5R9"/>
<keyword evidence="2" id="KW-1185">Reference proteome</keyword>
<dbReference type="KEGG" id="csh:Closa_2693"/>
<dbReference type="STRING" id="610130.Closa_2693"/>
<dbReference type="PaxDb" id="610130-Closa_2693"/>
<sequence length="59" mass="6778">MPTKPGGVLYSQPFKDYLSHFSVSETKTVASLQKSLNRMITHWSNKGIKAEAFSVHFWY</sequence>
<dbReference type="HOGENOM" id="CLU_2952385_0_0_9"/>
<evidence type="ECO:0000313" key="1">
    <source>
        <dbReference type="EMBL" id="ADL05252.1"/>
    </source>
</evidence>
<dbReference type="Proteomes" id="UP000001662">
    <property type="component" value="Chromosome"/>
</dbReference>